<comment type="caution">
    <text evidence="1">The sequence shown here is derived from an EMBL/GenBank/DDBJ whole genome shotgun (WGS) entry which is preliminary data.</text>
</comment>
<dbReference type="AlphaFoldDB" id="A0A4C1WD21"/>
<dbReference type="Proteomes" id="UP000299102">
    <property type="component" value="Unassembled WGS sequence"/>
</dbReference>
<proteinExistence type="predicted"/>
<reference evidence="1 2" key="1">
    <citation type="journal article" date="2019" name="Commun. Biol.">
        <title>The bagworm genome reveals a unique fibroin gene that provides high tensile strength.</title>
        <authorList>
            <person name="Kono N."/>
            <person name="Nakamura H."/>
            <person name="Ohtoshi R."/>
            <person name="Tomita M."/>
            <person name="Numata K."/>
            <person name="Arakawa K."/>
        </authorList>
    </citation>
    <scope>NUCLEOTIDE SEQUENCE [LARGE SCALE GENOMIC DNA]</scope>
</reference>
<protein>
    <submittedName>
        <fullName evidence="1">Uncharacterized protein</fullName>
    </submittedName>
</protein>
<dbReference type="EMBL" id="BGZK01000516">
    <property type="protein sequence ID" value="GBP48064.1"/>
    <property type="molecule type" value="Genomic_DNA"/>
</dbReference>
<sequence length="94" mass="10984">MFDGSLACTQFRLFRKGTGARASASARKCRRRPSIRVELHLDVFIHSYLTLQKSPKIGRPRHRLPEGSLHSLRRSRFFESFRSEIDYSTDKDDQ</sequence>
<keyword evidence="2" id="KW-1185">Reference proteome</keyword>
<name>A0A4C1WD21_EUMVA</name>
<gene>
    <name evidence="1" type="ORF">EVAR_85679_1</name>
</gene>
<organism evidence="1 2">
    <name type="scientific">Eumeta variegata</name>
    <name type="common">Bagworm moth</name>
    <name type="synonym">Eumeta japonica</name>
    <dbReference type="NCBI Taxonomy" id="151549"/>
    <lineage>
        <taxon>Eukaryota</taxon>
        <taxon>Metazoa</taxon>
        <taxon>Ecdysozoa</taxon>
        <taxon>Arthropoda</taxon>
        <taxon>Hexapoda</taxon>
        <taxon>Insecta</taxon>
        <taxon>Pterygota</taxon>
        <taxon>Neoptera</taxon>
        <taxon>Endopterygota</taxon>
        <taxon>Lepidoptera</taxon>
        <taxon>Glossata</taxon>
        <taxon>Ditrysia</taxon>
        <taxon>Tineoidea</taxon>
        <taxon>Psychidae</taxon>
        <taxon>Oiketicinae</taxon>
        <taxon>Eumeta</taxon>
    </lineage>
</organism>
<evidence type="ECO:0000313" key="1">
    <source>
        <dbReference type="EMBL" id="GBP48064.1"/>
    </source>
</evidence>
<accession>A0A4C1WD21</accession>
<evidence type="ECO:0000313" key="2">
    <source>
        <dbReference type="Proteomes" id="UP000299102"/>
    </source>
</evidence>